<feature type="transmembrane region" description="Helical" evidence="1">
    <location>
        <begin position="167"/>
        <end position="190"/>
    </location>
</feature>
<keyword evidence="1" id="KW-1133">Transmembrane helix</keyword>
<feature type="transmembrane region" description="Helical" evidence="1">
    <location>
        <begin position="126"/>
        <end position="147"/>
    </location>
</feature>
<keyword evidence="3" id="KW-1185">Reference proteome</keyword>
<dbReference type="EMBL" id="JRTT01000054">
    <property type="protein sequence ID" value="KHD74136.1"/>
    <property type="molecule type" value="Genomic_DNA"/>
</dbReference>
<feature type="transmembrane region" description="Helical" evidence="1">
    <location>
        <begin position="12"/>
        <end position="34"/>
    </location>
</feature>
<dbReference type="Proteomes" id="UP000054537">
    <property type="component" value="Unassembled WGS sequence"/>
</dbReference>
<name>A0A0A6UF88_ACTUT</name>
<keyword evidence="1" id="KW-0472">Membrane</keyword>
<sequence length="193" mass="20433">MAQQGADPVQIVARSVGAALAIAAGVVVAIYANWTADAGGPLASAREALRSEGFNLLLVSVVWLVAGAVFQTPAALLRRARVGYGWMMVAVLVLYHLLVALIAVPVAEIAPTMSDSAGRRDPGAHYGAFLIMVLYGLSLFGVFGGVFPPLERPKRKKNKDDFQAKPWMNLLGVAAISWLGGALALIMIIFKFS</sequence>
<protein>
    <submittedName>
        <fullName evidence="2">Uncharacterized protein</fullName>
    </submittedName>
</protein>
<keyword evidence="1" id="KW-0812">Transmembrane</keyword>
<proteinExistence type="predicted"/>
<evidence type="ECO:0000313" key="2">
    <source>
        <dbReference type="EMBL" id="KHD74136.1"/>
    </source>
</evidence>
<organism evidence="2 3">
    <name type="scientific">Actinoplanes utahensis</name>
    <dbReference type="NCBI Taxonomy" id="1869"/>
    <lineage>
        <taxon>Bacteria</taxon>
        <taxon>Bacillati</taxon>
        <taxon>Actinomycetota</taxon>
        <taxon>Actinomycetes</taxon>
        <taxon>Micromonosporales</taxon>
        <taxon>Micromonosporaceae</taxon>
        <taxon>Actinoplanes</taxon>
    </lineage>
</organism>
<gene>
    <name evidence="2" type="ORF">MB27_30580</name>
</gene>
<feature type="transmembrane region" description="Helical" evidence="1">
    <location>
        <begin position="54"/>
        <end position="77"/>
    </location>
</feature>
<accession>A0A0A6UF88</accession>
<comment type="caution">
    <text evidence="2">The sequence shown here is derived from an EMBL/GenBank/DDBJ whole genome shotgun (WGS) entry which is preliminary data.</text>
</comment>
<evidence type="ECO:0000256" key="1">
    <source>
        <dbReference type="SAM" id="Phobius"/>
    </source>
</evidence>
<dbReference type="AlphaFoldDB" id="A0A0A6UF88"/>
<feature type="transmembrane region" description="Helical" evidence="1">
    <location>
        <begin position="84"/>
        <end position="106"/>
    </location>
</feature>
<evidence type="ECO:0000313" key="3">
    <source>
        <dbReference type="Proteomes" id="UP000054537"/>
    </source>
</evidence>
<dbReference type="RefSeq" id="WP_043530285.1">
    <property type="nucleotide sequence ID" value="NZ_JBHSUZ010000001.1"/>
</dbReference>
<reference evidence="2 3" key="1">
    <citation type="submission" date="2014-10" db="EMBL/GenBank/DDBJ databases">
        <title>Draft genome sequence of Actinoplanes utahensis NRRL 12052.</title>
        <authorList>
            <person name="Velasco-Bucheli B."/>
            <person name="del Cerro C."/>
            <person name="Hormigo D."/>
            <person name="Garcia J.L."/>
            <person name="Acebal C."/>
            <person name="Arroyo M."/>
            <person name="de la Mata I."/>
        </authorList>
    </citation>
    <scope>NUCLEOTIDE SEQUENCE [LARGE SCALE GENOMIC DNA]</scope>
    <source>
        <strain evidence="2 3">NRRL 12052</strain>
    </source>
</reference>